<comment type="caution">
    <text evidence="2">The sequence shown here is derived from an EMBL/GenBank/DDBJ whole genome shotgun (WGS) entry which is preliminary data.</text>
</comment>
<dbReference type="EMBL" id="JACIFU010000001">
    <property type="protein sequence ID" value="MBB4172396.1"/>
    <property type="molecule type" value="Genomic_DNA"/>
</dbReference>
<dbReference type="Gene3D" id="3.40.50.1820">
    <property type="entry name" value="alpha/beta hydrolase"/>
    <property type="match status" value="1"/>
</dbReference>
<dbReference type="Pfam" id="PF00561">
    <property type="entry name" value="Abhydrolase_1"/>
    <property type="match status" value="1"/>
</dbReference>
<evidence type="ECO:0000313" key="3">
    <source>
        <dbReference type="Proteomes" id="UP000565745"/>
    </source>
</evidence>
<evidence type="ECO:0000259" key="1">
    <source>
        <dbReference type="Pfam" id="PF00561"/>
    </source>
</evidence>
<dbReference type="Proteomes" id="UP000565745">
    <property type="component" value="Unassembled WGS sequence"/>
</dbReference>
<dbReference type="InterPro" id="IPR000073">
    <property type="entry name" value="AB_hydrolase_1"/>
</dbReference>
<evidence type="ECO:0000313" key="2">
    <source>
        <dbReference type="EMBL" id="MBB4172396.1"/>
    </source>
</evidence>
<dbReference type="PANTHER" id="PTHR43798">
    <property type="entry name" value="MONOACYLGLYCEROL LIPASE"/>
    <property type="match status" value="1"/>
</dbReference>
<dbReference type="AlphaFoldDB" id="A0A7W6M4V4"/>
<dbReference type="SUPFAM" id="SSF53474">
    <property type="entry name" value="alpha/beta-Hydrolases"/>
    <property type="match status" value="1"/>
</dbReference>
<dbReference type="GO" id="GO:0003824">
    <property type="term" value="F:catalytic activity"/>
    <property type="evidence" value="ECO:0007669"/>
    <property type="project" value="InterPro"/>
</dbReference>
<dbReference type="PRINTS" id="PR00111">
    <property type="entry name" value="ABHYDROLASE"/>
</dbReference>
<name>A0A7W6M4V4_9RHOB</name>
<dbReference type="PRINTS" id="PR00412">
    <property type="entry name" value="EPOXHYDRLASE"/>
</dbReference>
<proteinExistence type="predicted"/>
<gene>
    <name evidence="2" type="ORF">GGR93_000157</name>
</gene>
<dbReference type="GO" id="GO:0016020">
    <property type="term" value="C:membrane"/>
    <property type="evidence" value="ECO:0007669"/>
    <property type="project" value="TreeGrafter"/>
</dbReference>
<dbReference type="OrthoDB" id="7267294at2"/>
<reference evidence="2 3" key="1">
    <citation type="submission" date="2020-08" db="EMBL/GenBank/DDBJ databases">
        <title>Genomic Encyclopedia of Type Strains, Phase IV (KMG-IV): sequencing the most valuable type-strain genomes for metagenomic binning, comparative biology and taxonomic classification.</title>
        <authorList>
            <person name="Goeker M."/>
        </authorList>
    </citation>
    <scope>NUCLEOTIDE SEQUENCE [LARGE SCALE GENOMIC DNA]</scope>
    <source>
        <strain evidence="2 3">DSM 101015</strain>
    </source>
</reference>
<dbReference type="InterPro" id="IPR050266">
    <property type="entry name" value="AB_hydrolase_sf"/>
</dbReference>
<organism evidence="2 3">
    <name type="scientific">Sulfitobacter noctilucicola</name>
    <dbReference type="NCBI Taxonomy" id="1342301"/>
    <lineage>
        <taxon>Bacteria</taxon>
        <taxon>Pseudomonadati</taxon>
        <taxon>Pseudomonadota</taxon>
        <taxon>Alphaproteobacteria</taxon>
        <taxon>Rhodobacterales</taxon>
        <taxon>Roseobacteraceae</taxon>
        <taxon>Sulfitobacter</taxon>
    </lineage>
</organism>
<dbReference type="RefSeq" id="WP_025055510.1">
    <property type="nucleotide sequence ID" value="NZ_JACIFU010000001.1"/>
</dbReference>
<dbReference type="InterPro" id="IPR000639">
    <property type="entry name" value="Epox_hydrolase-like"/>
</dbReference>
<sequence>MIWWLILAVLIAAPLVIEHRRRVMDDAARGSAKGQFVELSQGVTHFEWHGPPRGPVIVCIHGLTTPSFVWRGMTRSLAVAGFRVLTYDLYGRGYSSRPKGPQDRKFFLTQLTELLAREGVDDDLTVIGYSMGGAIATTFAATYPERMRQLVLLAPAGMRVVKGGLVGFVKRTPLVGDWITLALYPRLLRSGIRAERGIPGSVPSVGDLQEAEIEVKGFLPAVLASLRGILSEDLSADHRAIAAYGLPVLAIWGREDSVIPLSCIGTLAEWNRNAQQEVIDGAGHGLTYTHSDTVLRLMRGWMKMPQT</sequence>
<protein>
    <submittedName>
        <fullName evidence="2">Pimeloyl-ACP methyl ester carboxylesterase</fullName>
    </submittedName>
</protein>
<dbReference type="PANTHER" id="PTHR43798:SF33">
    <property type="entry name" value="HYDROLASE, PUTATIVE (AFU_ORTHOLOGUE AFUA_2G14860)-RELATED"/>
    <property type="match status" value="1"/>
</dbReference>
<accession>A0A7W6M4V4</accession>
<feature type="domain" description="AB hydrolase-1" evidence="1">
    <location>
        <begin position="55"/>
        <end position="287"/>
    </location>
</feature>
<dbReference type="InterPro" id="IPR029058">
    <property type="entry name" value="AB_hydrolase_fold"/>
</dbReference>
<keyword evidence="3" id="KW-1185">Reference proteome</keyword>